<dbReference type="InterPro" id="IPR038578">
    <property type="entry name" value="GT29-like_sf"/>
</dbReference>
<gene>
    <name evidence="1" type="ORF">SAMN05192530_108169</name>
</gene>
<keyword evidence="2" id="KW-1185">Reference proteome</keyword>
<dbReference type="Proteomes" id="UP000198793">
    <property type="component" value="Unassembled WGS sequence"/>
</dbReference>
<dbReference type="Gene3D" id="3.90.1480.20">
    <property type="entry name" value="Glycosyl transferase family 29"/>
    <property type="match status" value="1"/>
</dbReference>
<dbReference type="STRING" id="1166073.SAMN05192530_108169"/>
<evidence type="ECO:0008006" key="3">
    <source>
        <dbReference type="Google" id="ProtNLM"/>
    </source>
</evidence>
<dbReference type="OrthoDB" id="7905774at2"/>
<protein>
    <recommendedName>
        <fullName evidence="3">Glycosyltransferase family 29 (Sialyltransferase)</fullName>
    </recommendedName>
</protein>
<reference evidence="1 2" key="1">
    <citation type="submission" date="2016-10" db="EMBL/GenBank/DDBJ databases">
        <authorList>
            <person name="de Groot N.N."/>
        </authorList>
    </citation>
    <scope>NUCLEOTIDE SEQUENCE [LARGE SCALE GENOMIC DNA]</scope>
    <source>
        <strain evidence="2">L7-484,KACC 16230,DSM 25025</strain>
    </source>
</reference>
<dbReference type="EMBL" id="FNIT01000008">
    <property type="protein sequence ID" value="SDO59920.1"/>
    <property type="molecule type" value="Genomic_DNA"/>
</dbReference>
<dbReference type="AlphaFoldDB" id="A0A1H0KW15"/>
<organism evidence="1 2">
    <name type="scientific">Aureimonas jatrophae</name>
    <dbReference type="NCBI Taxonomy" id="1166073"/>
    <lineage>
        <taxon>Bacteria</taxon>
        <taxon>Pseudomonadati</taxon>
        <taxon>Pseudomonadota</taxon>
        <taxon>Alphaproteobacteria</taxon>
        <taxon>Hyphomicrobiales</taxon>
        <taxon>Aurantimonadaceae</taxon>
        <taxon>Aureimonas</taxon>
    </lineage>
</organism>
<name>A0A1H0KW15_9HYPH</name>
<dbReference type="RefSeq" id="WP_090675683.1">
    <property type="nucleotide sequence ID" value="NZ_FNIT01000008.1"/>
</dbReference>
<accession>A0A1H0KW15</accession>
<sequence>MFAEIDFPRRLNPPPAEVAIVGNAPGADDHAGAIDAADWVVRFNNAAGFGGPAGRRTTHLALVNRGGQMREWLEDRAFTQRPLLTGAGSFLLPFPPDAGRAHAASADGRDWTRPAMRTLRALGRPVRLLPHALHRQARHCLRAEHGAEEPNPSTGFLVAFHIHRQLRGTETRIRIYGFGFAGWPGHPWAAERDWFAAREREGSLRLVPING</sequence>
<evidence type="ECO:0000313" key="2">
    <source>
        <dbReference type="Proteomes" id="UP000198793"/>
    </source>
</evidence>
<evidence type="ECO:0000313" key="1">
    <source>
        <dbReference type="EMBL" id="SDO59920.1"/>
    </source>
</evidence>
<proteinExistence type="predicted"/>